<dbReference type="PANTHER" id="PTHR37042:SF4">
    <property type="entry name" value="OUTER MEMBRANE PROTEIN RV1973"/>
    <property type="match status" value="1"/>
</dbReference>
<evidence type="ECO:0000256" key="3">
    <source>
        <dbReference type="SAM" id="MobiDB-lite"/>
    </source>
</evidence>
<feature type="region of interest" description="Disordered" evidence="3">
    <location>
        <begin position="1"/>
        <end position="82"/>
    </location>
</feature>
<gene>
    <name evidence="5" type="ORF">J2S63_002477</name>
</gene>
<evidence type="ECO:0000313" key="6">
    <source>
        <dbReference type="Proteomes" id="UP001183648"/>
    </source>
</evidence>
<name>A0ABU2BWU9_9ACTN</name>
<accession>A0ABU2BWU9</accession>
<evidence type="ECO:0000313" key="5">
    <source>
        <dbReference type="EMBL" id="MDR7362924.1"/>
    </source>
</evidence>
<dbReference type="Proteomes" id="UP001183648">
    <property type="component" value="Unassembled WGS sequence"/>
</dbReference>
<evidence type="ECO:0000256" key="4">
    <source>
        <dbReference type="SAM" id="Phobius"/>
    </source>
</evidence>
<evidence type="ECO:0000256" key="2">
    <source>
        <dbReference type="ARBA" id="ARBA00023136"/>
    </source>
</evidence>
<keyword evidence="4" id="KW-1133">Transmembrane helix</keyword>
<dbReference type="PANTHER" id="PTHR37042">
    <property type="entry name" value="OUTER MEMBRANE PROTEIN RV1973"/>
    <property type="match status" value="1"/>
</dbReference>
<protein>
    <submittedName>
        <fullName evidence="5">Mce-associated membrane protein</fullName>
    </submittedName>
</protein>
<feature type="transmembrane region" description="Helical" evidence="4">
    <location>
        <begin position="81"/>
        <end position="110"/>
    </location>
</feature>
<organism evidence="5 6">
    <name type="scientific">Nocardioides marmoribigeumensis</name>
    <dbReference type="NCBI Taxonomy" id="433649"/>
    <lineage>
        <taxon>Bacteria</taxon>
        <taxon>Bacillati</taxon>
        <taxon>Actinomycetota</taxon>
        <taxon>Actinomycetes</taxon>
        <taxon>Propionibacteriales</taxon>
        <taxon>Nocardioidaceae</taxon>
        <taxon>Nocardioides</taxon>
    </lineage>
</organism>
<keyword evidence="6" id="KW-1185">Reference proteome</keyword>
<dbReference type="EMBL" id="JAVDYG010000001">
    <property type="protein sequence ID" value="MDR7362924.1"/>
    <property type="molecule type" value="Genomic_DNA"/>
</dbReference>
<reference evidence="5 6" key="1">
    <citation type="submission" date="2023-07" db="EMBL/GenBank/DDBJ databases">
        <title>Sequencing the genomes of 1000 actinobacteria strains.</title>
        <authorList>
            <person name="Klenk H.-P."/>
        </authorList>
    </citation>
    <scope>NUCLEOTIDE SEQUENCE [LARGE SCALE GENOMIC DNA]</scope>
    <source>
        <strain evidence="5 6">DSM 19426</strain>
    </source>
</reference>
<proteinExistence type="predicted"/>
<sequence>MSGQLPPPRRRRIAGERRPAPTAQSATPATPEPQATPATPAPQAAPDEQAPVDLTKPAKPTEPTKRTKVRRPRPQPTGDGWWGSTATVVVLAVALVVILALTGLGLAGLLGNRGIPQIREAAQVTDAEETAPSVAERAAEAILAYDYKTLDADQDAAERFMTPAFVKKYSDSFTKAVAPAARTFKARVTTEVLASSVVRATPDHVRVLVFVDQTTVATNKKNPQVALNRVELSMVLRGGSWLVDDIGSY</sequence>
<keyword evidence="4" id="KW-0812">Transmembrane</keyword>
<comment type="caution">
    <text evidence="5">The sequence shown here is derived from an EMBL/GenBank/DDBJ whole genome shotgun (WGS) entry which is preliminary data.</text>
</comment>
<keyword evidence="2 4" id="KW-0472">Membrane</keyword>
<comment type="subcellular location">
    <subcellularLocation>
        <location evidence="1">Membrane</location>
    </subcellularLocation>
</comment>
<feature type="compositionally biased region" description="Low complexity" evidence="3">
    <location>
        <begin position="20"/>
        <end position="51"/>
    </location>
</feature>
<evidence type="ECO:0000256" key="1">
    <source>
        <dbReference type="ARBA" id="ARBA00004370"/>
    </source>
</evidence>
<dbReference type="RefSeq" id="WP_310302602.1">
    <property type="nucleotide sequence ID" value="NZ_BAAAPS010000013.1"/>
</dbReference>